<accession>A0A7J9D3B5</accession>
<reference evidence="1 2" key="1">
    <citation type="journal article" date="2019" name="Genome Biol. Evol.">
        <title>Insights into the evolution of the New World diploid cottons (Gossypium, subgenus Houzingenia) based on genome sequencing.</title>
        <authorList>
            <person name="Grover C.E."/>
            <person name="Arick M.A. 2nd"/>
            <person name="Thrash A."/>
            <person name="Conover J.L."/>
            <person name="Sanders W.S."/>
            <person name="Peterson D.G."/>
            <person name="Frelichowski J.E."/>
            <person name="Scheffler J.A."/>
            <person name="Scheffler B.E."/>
            <person name="Wendel J.F."/>
        </authorList>
    </citation>
    <scope>NUCLEOTIDE SEQUENCE [LARGE SCALE GENOMIC DNA]</scope>
    <source>
        <strain evidence="1">5</strain>
        <tissue evidence="1">Leaf</tissue>
    </source>
</reference>
<evidence type="ECO:0000313" key="2">
    <source>
        <dbReference type="Proteomes" id="UP000593579"/>
    </source>
</evidence>
<dbReference type="AlphaFoldDB" id="A0A7J9D3B5"/>
<evidence type="ECO:0000313" key="1">
    <source>
        <dbReference type="EMBL" id="MBA0755233.1"/>
    </source>
</evidence>
<dbReference type="EMBL" id="JABEZY010268302">
    <property type="protein sequence ID" value="MBA0755233.1"/>
    <property type="molecule type" value="Genomic_DNA"/>
</dbReference>
<name>A0A7J9D3B5_GOSGO</name>
<sequence>MKRDYLKVSSVSAIKWNDEPKEEKPIEKMILTVNSMMPILKKRNGREELMFVDINITGQKRSALVDT</sequence>
<proteinExistence type="predicted"/>
<gene>
    <name evidence="1" type="ORF">Gogos_022362</name>
</gene>
<organism evidence="1 2">
    <name type="scientific">Gossypium gossypioides</name>
    <name type="common">Mexican cotton</name>
    <name type="synonym">Selera gossypioides</name>
    <dbReference type="NCBI Taxonomy" id="34282"/>
    <lineage>
        <taxon>Eukaryota</taxon>
        <taxon>Viridiplantae</taxon>
        <taxon>Streptophyta</taxon>
        <taxon>Embryophyta</taxon>
        <taxon>Tracheophyta</taxon>
        <taxon>Spermatophyta</taxon>
        <taxon>Magnoliopsida</taxon>
        <taxon>eudicotyledons</taxon>
        <taxon>Gunneridae</taxon>
        <taxon>Pentapetalae</taxon>
        <taxon>rosids</taxon>
        <taxon>malvids</taxon>
        <taxon>Malvales</taxon>
        <taxon>Malvaceae</taxon>
        <taxon>Malvoideae</taxon>
        <taxon>Gossypium</taxon>
    </lineage>
</organism>
<dbReference type="OrthoDB" id="1001402at2759"/>
<keyword evidence="2" id="KW-1185">Reference proteome</keyword>
<protein>
    <submittedName>
        <fullName evidence="1">Uncharacterized protein</fullName>
    </submittedName>
</protein>
<comment type="caution">
    <text evidence="1">The sequence shown here is derived from an EMBL/GenBank/DDBJ whole genome shotgun (WGS) entry which is preliminary data.</text>
</comment>
<dbReference type="Proteomes" id="UP000593579">
    <property type="component" value="Unassembled WGS sequence"/>
</dbReference>